<dbReference type="PROSITE" id="PS51885">
    <property type="entry name" value="NEPRILYSIN"/>
    <property type="match status" value="1"/>
</dbReference>
<feature type="domain" description="Peptidase M13 C-terminal" evidence="2">
    <location>
        <begin position="2"/>
        <end position="139"/>
    </location>
</feature>
<dbReference type="AlphaFoldDB" id="A0AAV3Y786"/>
<organism evidence="3 4">
    <name type="scientific">Plakobranchus ocellatus</name>
    <dbReference type="NCBI Taxonomy" id="259542"/>
    <lineage>
        <taxon>Eukaryota</taxon>
        <taxon>Metazoa</taxon>
        <taxon>Spiralia</taxon>
        <taxon>Lophotrochozoa</taxon>
        <taxon>Mollusca</taxon>
        <taxon>Gastropoda</taxon>
        <taxon>Heterobranchia</taxon>
        <taxon>Euthyneura</taxon>
        <taxon>Panpulmonata</taxon>
        <taxon>Sacoglossa</taxon>
        <taxon>Placobranchoidea</taxon>
        <taxon>Plakobranchidae</taxon>
        <taxon>Plakobranchus</taxon>
    </lineage>
</organism>
<dbReference type="GO" id="GO:0016485">
    <property type="term" value="P:protein processing"/>
    <property type="evidence" value="ECO:0007669"/>
    <property type="project" value="TreeGrafter"/>
</dbReference>
<dbReference type="PANTHER" id="PTHR11733:SF167">
    <property type="entry name" value="FI17812P1-RELATED"/>
    <property type="match status" value="1"/>
</dbReference>
<dbReference type="SUPFAM" id="SSF55486">
    <property type="entry name" value="Metalloproteases ('zincins'), catalytic domain"/>
    <property type="match status" value="1"/>
</dbReference>
<keyword evidence="4" id="KW-1185">Reference proteome</keyword>
<reference evidence="3 4" key="1">
    <citation type="journal article" date="2021" name="Elife">
        <title>Chloroplast acquisition without the gene transfer in kleptoplastic sea slugs, Plakobranchus ocellatus.</title>
        <authorList>
            <person name="Maeda T."/>
            <person name="Takahashi S."/>
            <person name="Yoshida T."/>
            <person name="Shimamura S."/>
            <person name="Takaki Y."/>
            <person name="Nagai Y."/>
            <person name="Toyoda A."/>
            <person name="Suzuki Y."/>
            <person name="Arimoto A."/>
            <person name="Ishii H."/>
            <person name="Satoh N."/>
            <person name="Nishiyama T."/>
            <person name="Hasebe M."/>
            <person name="Maruyama T."/>
            <person name="Minagawa J."/>
            <person name="Obokata J."/>
            <person name="Shigenobu S."/>
        </authorList>
    </citation>
    <scope>NUCLEOTIDE SEQUENCE [LARGE SCALE GENOMIC DNA]</scope>
</reference>
<dbReference type="InterPro" id="IPR000718">
    <property type="entry name" value="Peptidase_M13"/>
</dbReference>
<name>A0AAV3Y786_9GAST</name>
<dbReference type="InterPro" id="IPR024079">
    <property type="entry name" value="MetalloPept_cat_dom_sf"/>
</dbReference>
<dbReference type="Pfam" id="PF01431">
    <property type="entry name" value="Peptidase_M13"/>
    <property type="match status" value="1"/>
</dbReference>
<evidence type="ECO:0000313" key="4">
    <source>
        <dbReference type="Proteomes" id="UP000735302"/>
    </source>
</evidence>
<dbReference type="EMBL" id="BLXT01000588">
    <property type="protein sequence ID" value="GFN78282.1"/>
    <property type="molecule type" value="Genomic_DNA"/>
</dbReference>
<dbReference type="Gene3D" id="3.40.390.10">
    <property type="entry name" value="Collagenase (Catalytic Domain)"/>
    <property type="match status" value="1"/>
</dbReference>
<evidence type="ECO:0000256" key="1">
    <source>
        <dbReference type="ARBA" id="ARBA00007357"/>
    </source>
</evidence>
<comment type="similarity">
    <text evidence="1">Belongs to the peptidase M13 family.</text>
</comment>
<evidence type="ECO:0000313" key="3">
    <source>
        <dbReference type="EMBL" id="GFN78282.1"/>
    </source>
</evidence>
<dbReference type="InterPro" id="IPR018497">
    <property type="entry name" value="Peptidase_M13_C"/>
</dbReference>
<protein>
    <submittedName>
        <fullName evidence="3">Endothelin-converting enzyme 1</fullName>
    </submittedName>
</protein>
<dbReference type="Proteomes" id="UP000735302">
    <property type="component" value="Unassembled WGS sequence"/>
</dbReference>
<accession>A0AAV3Y786</accession>
<evidence type="ECO:0000259" key="2">
    <source>
        <dbReference type="Pfam" id="PF01431"/>
    </source>
</evidence>
<dbReference type="PANTHER" id="PTHR11733">
    <property type="entry name" value="ZINC METALLOPROTEASE FAMILY M13 NEPRILYSIN-RELATED"/>
    <property type="match status" value="1"/>
</dbReference>
<dbReference type="GO" id="GO:0005886">
    <property type="term" value="C:plasma membrane"/>
    <property type="evidence" value="ECO:0007669"/>
    <property type="project" value="TreeGrafter"/>
</dbReference>
<dbReference type="GO" id="GO:0004222">
    <property type="term" value="F:metalloendopeptidase activity"/>
    <property type="evidence" value="ECO:0007669"/>
    <property type="project" value="InterPro"/>
</dbReference>
<sequence>MWTRHAENGFKEATVCMANQYSDFVINDHHLNGNTTLGENIADNGGFKLSYRAFQAAGKPSTARLPGLNYTDNQLFFLGFSQLWCSIETPEHILLAINTDPHSTPIFRVRGVLSNSQEFSDSFNCKAGSPMNPEDKCKVW</sequence>
<comment type="caution">
    <text evidence="3">The sequence shown here is derived from an EMBL/GenBank/DDBJ whole genome shotgun (WGS) entry which is preliminary data.</text>
</comment>
<proteinExistence type="inferred from homology"/>
<gene>
    <name evidence="3" type="ORF">PoB_000478800</name>
</gene>